<evidence type="ECO:0000313" key="3">
    <source>
        <dbReference type="EMBL" id="NUZ07250.1"/>
    </source>
</evidence>
<gene>
    <name evidence="3" type="ORF">HQN59_15920</name>
</gene>
<dbReference type="InterPro" id="IPR016032">
    <property type="entry name" value="Sig_transdc_resp-reg_C-effctor"/>
</dbReference>
<dbReference type="InterPro" id="IPR000073">
    <property type="entry name" value="AB_hydrolase_1"/>
</dbReference>
<evidence type="ECO:0000313" key="4">
    <source>
        <dbReference type="Proteomes" id="UP000529637"/>
    </source>
</evidence>
<dbReference type="InterPro" id="IPR036388">
    <property type="entry name" value="WH-like_DNA-bd_sf"/>
</dbReference>
<dbReference type="CDD" id="cd06170">
    <property type="entry name" value="LuxR_C_like"/>
    <property type="match status" value="1"/>
</dbReference>
<dbReference type="SMART" id="SM00421">
    <property type="entry name" value="HTH_LUXR"/>
    <property type="match status" value="1"/>
</dbReference>
<comment type="caution">
    <text evidence="3">The sequence shown here is derived from an EMBL/GenBank/DDBJ whole genome shotgun (WGS) entry which is preliminary data.</text>
</comment>
<dbReference type="GO" id="GO:0016787">
    <property type="term" value="F:hydrolase activity"/>
    <property type="evidence" value="ECO:0007669"/>
    <property type="project" value="UniProtKB-KW"/>
</dbReference>
<dbReference type="PROSITE" id="PS50043">
    <property type="entry name" value="HTH_LUXR_2"/>
    <property type="match status" value="1"/>
</dbReference>
<dbReference type="Proteomes" id="UP000529637">
    <property type="component" value="Unassembled WGS sequence"/>
</dbReference>
<organism evidence="3 4">
    <name type="scientific">Piscinibacter koreensis</name>
    <dbReference type="NCBI Taxonomy" id="2742824"/>
    <lineage>
        <taxon>Bacteria</taxon>
        <taxon>Pseudomonadati</taxon>
        <taxon>Pseudomonadota</taxon>
        <taxon>Betaproteobacteria</taxon>
        <taxon>Burkholderiales</taxon>
        <taxon>Sphaerotilaceae</taxon>
        <taxon>Piscinibacter</taxon>
    </lineage>
</organism>
<sequence length="357" mass="39526">MTTRQELRFCTSSDGTRIAIASIGSGPPLVRAAHWLSHVEHDLESPVWRPWLRELTRSHTYVRYDQRGCGLSDRAFAGFSLDVWVRDLELVVDHLSLERFPLIGMSQGGAVAITYALRHPERVSRLILVGAYARGAMRRAATELERLEAATMVNVIRVGWGSDSDAFRQVFTSQFIPGGTPEQHRWWTDLQRLTASAEVAARTLEAFHAVDVVDAARALALPTLVMHARHDARVPFDEGRQLAALIRGARFVALESANHVLLEGEPAWPVFLGELQRFLAEDEANATGAAVAGESLTPAEAAVLDLVARGLGNRAIAERLRKTEKTVRNQLSSIFDKLGVHTRSEAIVHALGRRERE</sequence>
<dbReference type="PANTHER" id="PTHR43798">
    <property type="entry name" value="MONOACYLGLYCEROL LIPASE"/>
    <property type="match status" value="1"/>
</dbReference>
<dbReference type="GO" id="GO:0016020">
    <property type="term" value="C:membrane"/>
    <property type="evidence" value="ECO:0007669"/>
    <property type="project" value="TreeGrafter"/>
</dbReference>
<keyword evidence="4" id="KW-1185">Reference proteome</keyword>
<accession>A0A7Y6TXN8</accession>
<dbReference type="GO" id="GO:0006355">
    <property type="term" value="P:regulation of DNA-templated transcription"/>
    <property type="evidence" value="ECO:0007669"/>
    <property type="project" value="InterPro"/>
</dbReference>
<dbReference type="Gene3D" id="1.10.10.10">
    <property type="entry name" value="Winged helix-like DNA-binding domain superfamily/Winged helix DNA-binding domain"/>
    <property type="match status" value="1"/>
</dbReference>
<dbReference type="GO" id="GO:0003677">
    <property type="term" value="F:DNA binding"/>
    <property type="evidence" value="ECO:0007669"/>
    <property type="project" value="InterPro"/>
</dbReference>
<proteinExistence type="predicted"/>
<evidence type="ECO:0000259" key="2">
    <source>
        <dbReference type="PROSITE" id="PS50043"/>
    </source>
</evidence>
<dbReference type="Pfam" id="PF00196">
    <property type="entry name" value="GerE"/>
    <property type="match status" value="1"/>
</dbReference>
<protein>
    <submittedName>
        <fullName evidence="3">Alpha/beta fold hydrolase</fullName>
    </submittedName>
</protein>
<dbReference type="Pfam" id="PF00561">
    <property type="entry name" value="Abhydrolase_1"/>
    <property type="match status" value="1"/>
</dbReference>
<dbReference type="InterPro" id="IPR050266">
    <property type="entry name" value="AB_hydrolase_sf"/>
</dbReference>
<dbReference type="EMBL" id="JABWMJ010000007">
    <property type="protein sequence ID" value="NUZ07250.1"/>
    <property type="molecule type" value="Genomic_DNA"/>
</dbReference>
<dbReference type="PRINTS" id="PR00038">
    <property type="entry name" value="HTHLUXR"/>
</dbReference>
<dbReference type="Gene3D" id="3.40.50.1820">
    <property type="entry name" value="alpha/beta hydrolase"/>
    <property type="match status" value="1"/>
</dbReference>
<keyword evidence="1 3" id="KW-0378">Hydrolase</keyword>
<evidence type="ECO:0000256" key="1">
    <source>
        <dbReference type="ARBA" id="ARBA00022801"/>
    </source>
</evidence>
<dbReference type="RefSeq" id="WP_176070101.1">
    <property type="nucleotide sequence ID" value="NZ_JABWMJ010000007.1"/>
</dbReference>
<name>A0A7Y6TXN8_9BURK</name>
<dbReference type="PANTHER" id="PTHR43798:SF31">
    <property type="entry name" value="AB HYDROLASE SUPERFAMILY PROTEIN YCLE"/>
    <property type="match status" value="1"/>
</dbReference>
<dbReference type="AlphaFoldDB" id="A0A7Y6TXN8"/>
<reference evidence="3 4" key="1">
    <citation type="submission" date="2020-06" db="EMBL/GenBank/DDBJ databases">
        <title>Schlegella sp. ID0723 isolated from air conditioner.</title>
        <authorList>
            <person name="Kim D.Y."/>
            <person name="Kim D.-U."/>
        </authorList>
    </citation>
    <scope>NUCLEOTIDE SEQUENCE [LARGE SCALE GENOMIC DNA]</scope>
    <source>
        <strain evidence="3 4">ID0723</strain>
    </source>
</reference>
<dbReference type="InterPro" id="IPR000792">
    <property type="entry name" value="Tscrpt_reg_LuxR_C"/>
</dbReference>
<dbReference type="SUPFAM" id="SSF46894">
    <property type="entry name" value="C-terminal effector domain of the bipartite response regulators"/>
    <property type="match status" value="1"/>
</dbReference>
<dbReference type="InterPro" id="IPR029058">
    <property type="entry name" value="AB_hydrolase_fold"/>
</dbReference>
<dbReference type="PRINTS" id="PR00111">
    <property type="entry name" value="ABHYDROLASE"/>
</dbReference>
<feature type="domain" description="HTH luxR-type" evidence="2">
    <location>
        <begin position="289"/>
        <end position="354"/>
    </location>
</feature>
<dbReference type="SUPFAM" id="SSF53474">
    <property type="entry name" value="alpha/beta-Hydrolases"/>
    <property type="match status" value="1"/>
</dbReference>